<feature type="transmembrane region" description="Helical" evidence="2">
    <location>
        <begin position="143"/>
        <end position="164"/>
    </location>
</feature>
<feature type="region of interest" description="Disordered" evidence="1">
    <location>
        <begin position="472"/>
        <end position="516"/>
    </location>
</feature>
<keyword evidence="4" id="KW-1185">Reference proteome</keyword>
<proteinExistence type="predicted"/>
<dbReference type="STRING" id="1086013.SAMN05421774_1116"/>
<sequence>MALTDSAPALARPAGFHRPGGALDAAFASLASSRKGLAIAALLYWLAVLLPLGTNVAGIFLNGVRLVLLVTIVPMTFRLLMGRYGKVHAVDILFLLHVAWMTVALAVNNPDRVVSNAGSTGIEFIGGYVLGRACIRTREDFLALIRLLATAALCLFPFVIYEVLTGNAILLNLLRNVPGLSSLRDISIGKRLGLDRAQLVFAHPIHSGLFFSMLLPLVFVGMTNIWSDTRRVMTALVVMLSGFFALSSGALLAILLQLFLVGWAWAFRKTDRRWLILIGLCCLAYVVIDLLSNRSPIRVFMTYATFSAHTAFWRSIIFDWGLANVIGDAERGITGSPIFGLGLNDWIRPSYMRSGSVDNFWLLNAMRYGLPGFFLLAGGYATILWTIMRRDLSADPVLWQFRRAWVFAFIGLSLTLVTVHIWHTIYSVVFFMFGAGVWLATAEPQSREGTAPPPADAETGGLSPYSRFAQVHRRAGVSPASPGRSGWPKPDGNAGPGRHRRVGAPGQPAAPRMPPG</sequence>
<keyword evidence="2" id="KW-0472">Membrane</keyword>
<dbReference type="InterPro" id="IPR051533">
    <property type="entry name" value="WaaL-like"/>
</dbReference>
<reference evidence="3 4" key="1">
    <citation type="submission" date="2017-01" db="EMBL/GenBank/DDBJ databases">
        <authorList>
            <person name="Mah S.A."/>
            <person name="Swanson W.J."/>
            <person name="Moy G.W."/>
            <person name="Vacquier V.D."/>
        </authorList>
    </citation>
    <scope>NUCLEOTIDE SEQUENCE [LARGE SCALE GENOMIC DNA]</scope>
    <source>
        <strain evidence="3 4">DSM 26375</strain>
    </source>
</reference>
<feature type="transmembrane region" description="Helical" evidence="2">
    <location>
        <begin position="89"/>
        <end position="107"/>
    </location>
</feature>
<dbReference type="AlphaFoldDB" id="A0A1N7QGR7"/>
<feature type="transmembrane region" description="Helical" evidence="2">
    <location>
        <begin position="36"/>
        <end position="53"/>
    </location>
</feature>
<feature type="transmembrane region" description="Helical" evidence="2">
    <location>
        <begin position="368"/>
        <end position="387"/>
    </location>
</feature>
<protein>
    <recommendedName>
        <fullName evidence="5">O-Antigen ligase</fullName>
    </recommendedName>
</protein>
<dbReference type="EMBL" id="FTOT01000011">
    <property type="protein sequence ID" value="SIT22018.1"/>
    <property type="molecule type" value="Genomic_DNA"/>
</dbReference>
<dbReference type="PANTHER" id="PTHR37422:SF13">
    <property type="entry name" value="LIPOPOLYSACCHARIDE BIOSYNTHESIS PROTEIN PA4999-RELATED"/>
    <property type="match status" value="1"/>
</dbReference>
<name>A0A1N7QGR7_9RHOB</name>
<keyword evidence="2" id="KW-0812">Transmembrane</keyword>
<evidence type="ECO:0008006" key="5">
    <source>
        <dbReference type="Google" id="ProtNLM"/>
    </source>
</evidence>
<organism evidence="3 4">
    <name type="scientific">Gemmobacter megaterium</name>
    <dbReference type="NCBI Taxonomy" id="1086013"/>
    <lineage>
        <taxon>Bacteria</taxon>
        <taxon>Pseudomonadati</taxon>
        <taxon>Pseudomonadota</taxon>
        <taxon>Alphaproteobacteria</taxon>
        <taxon>Rhodobacterales</taxon>
        <taxon>Paracoccaceae</taxon>
        <taxon>Gemmobacter</taxon>
    </lineage>
</organism>
<dbReference type="Proteomes" id="UP000186141">
    <property type="component" value="Unassembled WGS sequence"/>
</dbReference>
<evidence type="ECO:0000313" key="3">
    <source>
        <dbReference type="EMBL" id="SIT22018.1"/>
    </source>
</evidence>
<feature type="transmembrane region" description="Helical" evidence="2">
    <location>
        <begin position="407"/>
        <end position="440"/>
    </location>
</feature>
<accession>A0A1N7QGR7</accession>
<feature type="transmembrane region" description="Helical" evidence="2">
    <location>
        <begin position="234"/>
        <end position="267"/>
    </location>
</feature>
<evidence type="ECO:0000256" key="2">
    <source>
        <dbReference type="SAM" id="Phobius"/>
    </source>
</evidence>
<evidence type="ECO:0000256" key="1">
    <source>
        <dbReference type="SAM" id="MobiDB-lite"/>
    </source>
</evidence>
<dbReference type="PANTHER" id="PTHR37422">
    <property type="entry name" value="TEICHURONIC ACID BIOSYNTHESIS PROTEIN TUAE"/>
    <property type="match status" value="1"/>
</dbReference>
<feature type="transmembrane region" description="Helical" evidence="2">
    <location>
        <begin position="59"/>
        <end position="77"/>
    </location>
</feature>
<feature type="transmembrane region" description="Helical" evidence="2">
    <location>
        <begin position="201"/>
        <end position="222"/>
    </location>
</feature>
<gene>
    <name evidence="3" type="ORF">SAMN05421774_1116</name>
</gene>
<evidence type="ECO:0000313" key="4">
    <source>
        <dbReference type="Proteomes" id="UP000186141"/>
    </source>
</evidence>
<feature type="transmembrane region" description="Helical" evidence="2">
    <location>
        <begin position="273"/>
        <end position="291"/>
    </location>
</feature>
<keyword evidence="2" id="KW-1133">Transmembrane helix</keyword>